<dbReference type="CDD" id="cd06257">
    <property type="entry name" value="DnaJ"/>
    <property type="match status" value="1"/>
</dbReference>
<evidence type="ECO:0000313" key="1">
    <source>
        <dbReference type="EMBL" id="CAB4655354.1"/>
    </source>
</evidence>
<organism evidence="1">
    <name type="scientific">freshwater metagenome</name>
    <dbReference type="NCBI Taxonomy" id="449393"/>
    <lineage>
        <taxon>unclassified sequences</taxon>
        <taxon>metagenomes</taxon>
        <taxon>ecological metagenomes</taxon>
    </lineage>
</organism>
<reference evidence="1" key="1">
    <citation type="submission" date="2020-05" db="EMBL/GenBank/DDBJ databases">
        <authorList>
            <person name="Chiriac C."/>
            <person name="Salcher M."/>
            <person name="Ghai R."/>
            <person name="Kavagutti S V."/>
        </authorList>
    </citation>
    <scope>NUCLEOTIDE SEQUENCE</scope>
</reference>
<dbReference type="Gene3D" id="1.10.287.110">
    <property type="entry name" value="DnaJ domain"/>
    <property type="match status" value="1"/>
</dbReference>
<name>A0A6J6L416_9ZZZZ</name>
<protein>
    <submittedName>
        <fullName evidence="1">Unannotated protein</fullName>
    </submittedName>
</protein>
<dbReference type="SUPFAM" id="SSF46565">
    <property type="entry name" value="Chaperone J-domain"/>
    <property type="match status" value="1"/>
</dbReference>
<accession>A0A6J6L416</accession>
<dbReference type="InterPro" id="IPR036869">
    <property type="entry name" value="J_dom_sf"/>
</dbReference>
<dbReference type="InterPro" id="IPR001623">
    <property type="entry name" value="DnaJ_domain"/>
</dbReference>
<gene>
    <name evidence="1" type="ORF">UFOPK2169_01040</name>
</gene>
<proteinExistence type="predicted"/>
<dbReference type="EMBL" id="CAEZWE010000040">
    <property type="protein sequence ID" value="CAB4655354.1"/>
    <property type="molecule type" value="Genomic_DNA"/>
</dbReference>
<sequence length="232" mass="25901">MLLAELEIFHSRPIAPTRRLSLGHMYLPIDPAPGFGGLLLGAIVAEHMREVDEDLHVDIQRLLTEIERGSRVVQPRLRHRFQVDRHGLSYSTHRLVGVGDTVEFELTSHGTALQQVLGAVYALERLEDSVRQQMIPVIRRASTWRGPIGPSFIAYIAGSNVSSVSALADPRAWALDVLGFPGGTITISKRDIMSRYRESLRRVHPDHGGDERHASKAINDITEARRVLLETL</sequence>
<dbReference type="AlphaFoldDB" id="A0A6J6L416"/>